<gene>
    <name evidence="2" type="ORF">VM1G_01630</name>
</gene>
<feature type="compositionally biased region" description="Polar residues" evidence="1">
    <location>
        <begin position="83"/>
        <end position="94"/>
    </location>
</feature>
<evidence type="ECO:0000313" key="3">
    <source>
        <dbReference type="Proteomes" id="UP000078559"/>
    </source>
</evidence>
<sequence>MPLTATSHTNSQRRRQPELEYEGDESSTGEEPGAAEDTEEDSEDTIRRPRDHKPHLKRPPSTHSGGNRNIRNQSRSSRPSSNTETGTSIPSYEQNVDDAYQGDDNYPYLSPPPSQRQPPSRRRRNPQLSPPPPPPPPPPPTSERTAKPPHTSTPPDLESDSSISSSFSSSSAGPWKPLAAAAAPPKPSTSRRSRPVPPRRNRKTVRDPAGEPVQAVIPRSPRNNAVSKIEEEEEAYDDDQAEEDEVMPVLGPPQPAKSLVAGGKKAKLAVELKLNLEIEIQLKVHIQGDLTLELF</sequence>
<feature type="compositionally biased region" description="Pro residues" evidence="1">
    <location>
        <begin position="128"/>
        <end position="141"/>
    </location>
</feature>
<feature type="compositionally biased region" description="Low complexity" evidence="1">
    <location>
        <begin position="160"/>
        <end position="183"/>
    </location>
</feature>
<organism evidence="2 3">
    <name type="scientific">Cytospora mali</name>
    <name type="common">Apple Valsa canker fungus</name>
    <name type="synonym">Valsa mali</name>
    <dbReference type="NCBI Taxonomy" id="578113"/>
    <lineage>
        <taxon>Eukaryota</taxon>
        <taxon>Fungi</taxon>
        <taxon>Dikarya</taxon>
        <taxon>Ascomycota</taxon>
        <taxon>Pezizomycotina</taxon>
        <taxon>Sordariomycetes</taxon>
        <taxon>Sordariomycetidae</taxon>
        <taxon>Diaporthales</taxon>
        <taxon>Cytosporaceae</taxon>
        <taxon>Cytospora</taxon>
    </lineage>
</organism>
<proteinExistence type="predicted"/>
<name>A0A194VQK6_CYTMA</name>
<feature type="compositionally biased region" description="Acidic residues" evidence="1">
    <location>
        <begin position="19"/>
        <end position="43"/>
    </location>
</feature>
<feature type="compositionally biased region" description="Basic residues" evidence="1">
    <location>
        <begin position="49"/>
        <end position="60"/>
    </location>
</feature>
<feature type="compositionally biased region" description="Acidic residues" evidence="1">
    <location>
        <begin position="230"/>
        <end position="246"/>
    </location>
</feature>
<keyword evidence="3" id="KW-1185">Reference proteome</keyword>
<dbReference type="OrthoDB" id="2873061at2759"/>
<feature type="region of interest" description="Disordered" evidence="1">
    <location>
        <begin position="1"/>
        <end position="258"/>
    </location>
</feature>
<evidence type="ECO:0000313" key="2">
    <source>
        <dbReference type="EMBL" id="KUI66110.1"/>
    </source>
</evidence>
<dbReference type="EMBL" id="CM003099">
    <property type="protein sequence ID" value="KUI66110.1"/>
    <property type="molecule type" value="Genomic_DNA"/>
</dbReference>
<feature type="compositionally biased region" description="Basic residues" evidence="1">
    <location>
        <begin position="189"/>
        <end position="203"/>
    </location>
</feature>
<evidence type="ECO:0000256" key="1">
    <source>
        <dbReference type="SAM" id="MobiDB-lite"/>
    </source>
</evidence>
<reference evidence="2" key="1">
    <citation type="submission" date="2014-12" db="EMBL/GenBank/DDBJ databases">
        <title>Genome Sequence of Valsa Canker Pathogens Uncovers a Specific Adaption of Colonization on Woody Bark.</title>
        <authorList>
            <person name="Yin Z."/>
            <person name="Liu H."/>
            <person name="Gao X."/>
            <person name="Li Z."/>
            <person name="Song N."/>
            <person name="Ke X."/>
            <person name="Dai Q."/>
            <person name="Wu Y."/>
            <person name="Sun Y."/>
            <person name="Xu J.-R."/>
            <person name="Kang Z.K."/>
            <person name="Wang L."/>
            <person name="Huang L."/>
        </authorList>
    </citation>
    <scope>NUCLEOTIDE SEQUENCE [LARGE SCALE GENOMIC DNA]</scope>
    <source>
        <strain evidence="2">03-8</strain>
    </source>
</reference>
<dbReference type="AlphaFoldDB" id="A0A194VQK6"/>
<protein>
    <submittedName>
        <fullName evidence="2">Uncharacterized protein</fullName>
    </submittedName>
</protein>
<feature type="compositionally biased region" description="Polar residues" evidence="1">
    <location>
        <begin position="1"/>
        <end position="10"/>
    </location>
</feature>
<dbReference type="Proteomes" id="UP000078559">
    <property type="component" value="Chromosome 2"/>
</dbReference>
<accession>A0A194VQK6</accession>
<feature type="compositionally biased region" description="Low complexity" evidence="1">
    <location>
        <begin position="64"/>
        <end position="82"/>
    </location>
</feature>